<dbReference type="EC" id="2.4.99.28" evidence="19"/>
<dbReference type="InterPro" id="IPR001182">
    <property type="entry name" value="FtsW/RodA"/>
</dbReference>
<comment type="function">
    <text evidence="21">Peptidoglycan polymerase that is essential for cell division.</text>
</comment>
<keyword evidence="5" id="KW-0328">Glycosyltransferase</keyword>
<feature type="transmembrane region" description="Helical" evidence="23">
    <location>
        <begin position="39"/>
        <end position="60"/>
    </location>
</feature>
<evidence type="ECO:0000256" key="23">
    <source>
        <dbReference type="SAM" id="Phobius"/>
    </source>
</evidence>
<evidence type="ECO:0000256" key="6">
    <source>
        <dbReference type="ARBA" id="ARBA00022679"/>
    </source>
</evidence>
<comment type="similarity">
    <text evidence="16">Belongs to the SEDS family. FtsW subfamily.</text>
</comment>
<evidence type="ECO:0000256" key="21">
    <source>
        <dbReference type="ARBA" id="ARBA00049966"/>
    </source>
</evidence>
<feature type="transmembrane region" description="Helical" evidence="23">
    <location>
        <begin position="145"/>
        <end position="164"/>
    </location>
</feature>
<evidence type="ECO:0000256" key="7">
    <source>
        <dbReference type="ARBA" id="ARBA00022692"/>
    </source>
</evidence>
<evidence type="ECO:0000313" key="24">
    <source>
        <dbReference type="EMBL" id="WZW97673.1"/>
    </source>
</evidence>
<dbReference type="EMBL" id="CP115965">
    <property type="protein sequence ID" value="WZW97673.1"/>
    <property type="molecule type" value="Genomic_DNA"/>
</dbReference>
<feature type="transmembrane region" description="Helical" evidence="23">
    <location>
        <begin position="306"/>
        <end position="326"/>
    </location>
</feature>
<feature type="transmembrane region" description="Helical" evidence="23">
    <location>
        <begin position="104"/>
        <end position="125"/>
    </location>
</feature>
<sequence>MAILTPGKPPRATSRSRSDARTRFSDRASAWLNHPMADIVLVLTASGLLLALGSIMVWSASTVFSYTQFSDAFYFMRRHLVFLGVALVAGWVTSRIPVDRLRGLGWLVFSVAGLLLALTFTPLGYGVGGNNNWLNLGGANSMLRVQPAEFAKLAIVVWGSAVLANKRRLLDQPKHLLVPFLPFSLLLIGLVVLQHDLGTAILLGGLVVAVLWCVGAPLRVLGTLAVLIAGALGTLVLANRSRVDRILGFLNPGSDLTGINHQPMQALYGLATGGWWGVGLGSSRQKWGSLAEAHTDYVLAIIGEELGLVGTLVVLLLFVILGYAGVRIALRSSTFFGRLVAAGVTSWIMMQALVNVMVVLGLLPVLGVPLPLVSYGGSALLANVMALGVLVACARDEPDAKAWLKRRATLRSKAPKRRFSAVLPGRS</sequence>
<feature type="transmembrane region" description="Helical" evidence="23">
    <location>
        <begin position="372"/>
        <end position="394"/>
    </location>
</feature>
<feature type="transmembrane region" description="Helical" evidence="23">
    <location>
        <begin position="72"/>
        <end position="92"/>
    </location>
</feature>
<comment type="pathway">
    <text evidence="2">Cell wall biogenesis; peptidoglycan biosynthesis.</text>
</comment>
<evidence type="ECO:0000256" key="3">
    <source>
        <dbReference type="ARBA" id="ARBA00022475"/>
    </source>
</evidence>
<protein>
    <recommendedName>
        <fullName evidence="17">Probable peptidoglycan glycosyltransferase FtsW</fullName>
        <ecNumber evidence="19">2.4.99.28</ecNumber>
    </recommendedName>
    <alternativeName>
        <fullName evidence="18">Cell division protein FtsW</fullName>
    </alternativeName>
    <alternativeName>
        <fullName evidence="15">Cell wall polymerase</fullName>
    </alternativeName>
    <alternativeName>
        <fullName evidence="14">Peptidoglycan polymerase</fullName>
    </alternativeName>
</protein>
<dbReference type="PANTHER" id="PTHR30474">
    <property type="entry name" value="CELL CYCLE PROTEIN"/>
    <property type="match status" value="1"/>
</dbReference>
<evidence type="ECO:0000256" key="5">
    <source>
        <dbReference type="ARBA" id="ARBA00022676"/>
    </source>
</evidence>
<dbReference type="Pfam" id="PF01098">
    <property type="entry name" value="FTSW_RODA_SPOVE"/>
    <property type="match status" value="1"/>
</dbReference>
<proteinExistence type="inferred from homology"/>
<feature type="transmembrane region" description="Helical" evidence="23">
    <location>
        <begin position="199"/>
        <end position="215"/>
    </location>
</feature>
<keyword evidence="13" id="KW-0961">Cell wall biogenesis/degradation</keyword>
<keyword evidence="8" id="KW-0133">Cell shape</keyword>
<evidence type="ECO:0000256" key="13">
    <source>
        <dbReference type="ARBA" id="ARBA00023316"/>
    </source>
</evidence>
<reference evidence="24 25" key="1">
    <citation type="journal article" date="2023" name="Environ Microbiome">
        <title>A coral-associated actinobacterium mitigates coral bleaching under heat stress.</title>
        <authorList>
            <person name="Li J."/>
            <person name="Zou Y."/>
            <person name="Li Q."/>
            <person name="Zhang J."/>
            <person name="Bourne D.G."/>
            <person name="Lyu Y."/>
            <person name="Liu C."/>
            <person name="Zhang S."/>
        </authorList>
    </citation>
    <scope>NUCLEOTIDE SEQUENCE [LARGE SCALE GENOMIC DNA]</scope>
    <source>
        <strain evidence="24 25">SCSIO 13291</strain>
    </source>
</reference>
<evidence type="ECO:0000256" key="14">
    <source>
        <dbReference type="ARBA" id="ARBA00032370"/>
    </source>
</evidence>
<evidence type="ECO:0000256" key="9">
    <source>
        <dbReference type="ARBA" id="ARBA00022984"/>
    </source>
</evidence>
<evidence type="ECO:0000256" key="15">
    <source>
        <dbReference type="ARBA" id="ARBA00033270"/>
    </source>
</evidence>
<evidence type="ECO:0000256" key="17">
    <source>
        <dbReference type="ARBA" id="ARBA00041185"/>
    </source>
</evidence>
<feature type="transmembrane region" description="Helical" evidence="23">
    <location>
        <begin position="176"/>
        <end position="193"/>
    </location>
</feature>
<dbReference type="RefSeq" id="WP_232548592.1">
    <property type="nucleotide sequence ID" value="NZ_CP115965.1"/>
</dbReference>
<accession>A0ABZ3C4G2</accession>
<dbReference type="InterPro" id="IPR018365">
    <property type="entry name" value="Cell_cycle_FtsW-rel_CS"/>
</dbReference>
<comment type="subcellular location">
    <subcellularLocation>
        <location evidence="1">Cell membrane</location>
        <topology evidence="1">Multi-pass membrane protein</topology>
    </subcellularLocation>
</comment>
<keyword evidence="3" id="KW-1003">Cell membrane</keyword>
<evidence type="ECO:0000256" key="18">
    <source>
        <dbReference type="ARBA" id="ARBA00041418"/>
    </source>
</evidence>
<feature type="transmembrane region" description="Helical" evidence="23">
    <location>
        <begin position="338"/>
        <end position="366"/>
    </location>
</feature>
<evidence type="ECO:0000256" key="2">
    <source>
        <dbReference type="ARBA" id="ARBA00004752"/>
    </source>
</evidence>
<evidence type="ECO:0000256" key="11">
    <source>
        <dbReference type="ARBA" id="ARBA00023136"/>
    </source>
</evidence>
<evidence type="ECO:0000256" key="16">
    <source>
        <dbReference type="ARBA" id="ARBA00038053"/>
    </source>
</evidence>
<dbReference type="NCBIfam" id="TIGR02614">
    <property type="entry name" value="ftsW"/>
    <property type="match status" value="1"/>
</dbReference>
<evidence type="ECO:0000256" key="1">
    <source>
        <dbReference type="ARBA" id="ARBA00004651"/>
    </source>
</evidence>
<evidence type="ECO:0000256" key="22">
    <source>
        <dbReference type="SAM" id="MobiDB-lite"/>
    </source>
</evidence>
<keyword evidence="7 23" id="KW-0812">Transmembrane</keyword>
<dbReference type="InterPro" id="IPR013437">
    <property type="entry name" value="FtsW"/>
</dbReference>
<keyword evidence="10 23" id="KW-1133">Transmembrane helix</keyword>
<comment type="catalytic activity">
    <reaction evidence="20">
        <text>[GlcNAc-(1-&gt;4)-Mur2Ac(oyl-L-Ala-gamma-D-Glu-L-Lys-D-Ala-D-Ala)](n)-di-trans,octa-cis-undecaprenyl diphosphate + beta-D-GlcNAc-(1-&gt;4)-Mur2Ac(oyl-L-Ala-gamma-D-Glu-L-Lys-D-Ala-D-Ala)-di-trans,octa-cis-undecaprenyl diphosphate = [GlcNAc-(1-&gt;4)-Mur2Ac(oyl-L-Ala-gamma-D-Glu-L-Lys-D-Ala-D-Ala)](n+1)-di-trans,octa-cis-undecaprenyl diphosphate + di-trans,octa-cis-undecaprenyl diphosphate + H(+)</text>
        <dbReference type="Rhea" id="RHEA:23708"/>
        <dbReference type="Rhea" id="RHEA-COMP:9602"/>
        <dbReference type="Rhea" id="RHEA-COMP:9603"/>
        <dbReference type="ChEBI" id="CHEBI:15378"/>
        <dbReference type="ChEBI" id="CHEBI:58405"/>
        <dbReference type="ChEBI" id="CHEBI:60033"/>
        <dbReference type="ChEBI" id="CHEBI:78435"/>
        <dbReference type="EC" id="2.4.99.28"/>
    </reaction>
</comment>
<evidence type="ECO:0000313" key="25">
    <source>
        <dbReference type="Proteomes" id="UP001434337"/>
    </source>
</evidence>
<dbReference type="PANTHER" id="PTHR30474:SF2">
    <property type="entry name" value="PEPTIDOGLYCAN GLYCOSYLTRANSFERASE FTSW-RELATED"/>
    <property type="match status" value="1"/>
</dbReference>
<evidence type="ECO:0000256" key="12">
    <source>
        <dbReference type="ARBA" id="ARBA00023306"/>
    </source>
</evidence>
<dbReference type="PROSITE" id="PS00428">
    <property type="entry name" value="FTSW_RODA_SPOVE"/>
    <property type="match status" value="1"/>
</dbReference>
<keyword evidence="25" id="KW-1185">Reference proteome</keyword>
<keyword evidence="4" id="KW-0132">Cell division</keyword>
<keyword evidence="6" id="KW-0808">Transferase</keyword>
<evidence type="ECO:0000256" key="19">
    <source>
        <dbReference type="ARBA" id="ARBA00044770"/>
    </source>
</evidence>
<keyword evidence="12" id="KW-0131">Cell cycle</keyword>
<evidence type="ECO:0000256" key="20">
    <source>
        <dbReference type="ARBA" id="ARBA00049902"/>
    </source>
</evidence>
<name>A0ABZ3C4G2_9ACTN</name>
<evidence type="ECO:0000256" key="10">
    <source>
        <dbReference type="ARBA" id="ARBA00022989"/>
    </source>
</evidence>
<feature type="region of interest" description="Disordered" evidence="22">
    <location>
        <begin position="1"/>
        <end position="21"/>
    </location>
</feature>
<keyword evidence="11 23" id="KW-0472">Membrane</keyword>
<keyword evidence="9" id="KW-0573">Peptidoglycan synthesis</keyword>
<feature type="transmembrane region" description="Helical" evidence="23">
    <location>
        <begin position="220"/>
        <end position="238"/>
    </location>
</feature>
<organism evidence="24 25">
    <name type="scientific">Propioniciclava soli</name>
    <dbReference type="NCBI Taxonomy" id="2775081"/>
    <lineage>
        <taxon>Bacteria</taxon>
        <taxon>Bacillati</taxon>
        <taxon>Actinomycetota</taxon>
        <taxon>Actinomycetes</taxon>
        <taxon>Propionibacteriales</taxon>
        <taxon>Propionibacteriaceae</taxon>
        <taxon>Propioniciclava</taxon>
    </lineage>
</organism>
<gene>
    <name evidence="24" type="primary">ftsW</name>
    <name evidence="24" type="ORF">PCC79_12280</name>
</gene>
<evidence type="ECO:0000256" key="8">
    <source>
        <dbReference type="ARBA" id="ARBA00022960"/>
    </source>
</evidence>
<evidence type="ECO:0000256" key="4">
    <source>
        <dbReference type="ARBA" id="ARBA00022618"/>
    </source>
</evidence>
<dbReference type="Proteomes" id="UP001434337">
    <property type="component" value="Chromosome"/>
</dbReference>